<name>A0A9W9BVP4_9PLEO</name>
<dbReference type="OrthoDB" id="195446at2759"/>
<reference evidence="1" key="1">
    <citation type="submission" date="2022-10" db="EMBL/GenBank/DDBJ databases">
        <title>Tapping the CABI collections for fungal endophytes: first genome assemblies for Collariella, Neodidymelliopsis, Ascochyta clinopodiicola, Didymella pomorum, Didymosphaeria variabile, Neocosmospora piperis and Neocucurbitaria cava.</title>
        <authorList>
            <person name="Hill R."/>
        </authorList>
    </citation>
    <scope>NUCLEOTIDE SEQUENCE</scope>
    <source>
        <strain evidence="1">IMI 360193</strain>
    </source>
</reference>
<protein>
    <submittedName>
        <fullName evidence="1">Uncharacterized protein</fullName>
    </submittedName>
</protein>
<dbReference type="AlphaFoldDB" id="A0A9W9BVP4"/>
<organism evidence="1 2">
    <name type="scientific">Didymella glomerata</name>
    <dbReference type="NCBI Taxonomy" id="749621"/>
    <lineage>
        <taxon>Eukaryota</taxon>
        <taxon>Fungi</taxon>
        <taxon>Dikarya</taxon>
        <taxon>Ascomycota</taxon>
        <taxon>Pezizomycotina</taxon>
        <taxon>Dothideomycetes</taxon>
        <taxon>Pleosporomycetidae</taxon>
        <taxon>Pleosporales</taxon>
        <taxon>Pleosporineae</taxon>
        <taxon>Didymellaceae</taxon>
        <taxon>Didymella</taxon>
    </lineage>
</organism>
<comment type="caution">
    <text evidence="1">The sequence shown here is derived from an EMBL/GenBank/DDBJ whole genome shotgun (WGS) entry which is preliminary data.</text>
</comment>
<evidence type="ECO:0000313" key="1">
    <source>
        <dbReference type="EMBL" id="KAJ4329627.1"/>
    </source>
</evidence>
<evidence type="ECO:0000313" key="2">
    <source>
        <dbReference type="Proteomes" id="UP001140562"/>
    </source>
</evidence>
<keyword evidence="2" id="KW-1185">Reference proteome</keyword>
<sequence>SIIAILQLTVKVGQALSDANSASKERSQFTADTSNLSKLLFDLSFRLDESSDDPWHANVRTLGGKDGLIYQYRIALEGLTDKISAGHGLKRTAKTLLWKYIRDDAERILSKIERLKSLVQIALEMDHLFVLLQE</sequence>
<feature type="non-terminal residue" evidence="1">
    <location>
        <position position="1"/>
    </location>
</feature>
<gene>
    <name evidence="1" type="ORF">N0V87_010706</name>
</gene>
<accession>A0A9W9BVP4</accession>
<dbReference type="EMBL" id="JAPEUV010000353">
    <property type="protein sequence ID" value="KAJ4329627.1"/>
    <property type="molecule type" value="Genomic_DNA"/>
</dbReference>
<proteinExistence type="predicted"/>
<dbReference type="Proteomes" id="UP001140562">
    <property type="component" value="Unassembled WGS sequence"/>
</dbReference>